<sequence length="106" mass="11481">MRTLVLGRTPARVRDVVATLRADGFDAEGVSADEEARKLLAAGEFGVLIIGGGVEPESRASLKEFAAEHRVRQVIDGTLTEPFDAYVRREFEPVIREIAAEGRGDG</sequence>
<evidence type="ECO:0008006" key="3">
    <source>
        <dbReference type="Google" id="ProtNLM"/>
    </source>
</evidence>
<gene>
    <name evidence="1" type="ORF">G9U55_12730</name>
</gene>
<accession>A0ABX7EFI1</accession>
<reference evidence="1 2" key="1">
    <citation type="submission" date="2020-03" db="EMBL/GenBank/DDBJ databases">
        <title>Genome mining and metabolic profiling illuminate the polycyclic tetramate macrolactams from Streptomyces koyangensis SCSIO 5802.</title>
        <authorList>
            <person name="Ding W."/>
        </authorList>
    </citation>
    <scope>NUCLEOTIDE SEQUENCE [LARGE SCALE GENOMIC DNA]</scope>
    <source>
        <strain evidence="1 2">SCSIO 5802</strain>
    </source>
</reference>
<keyword evidence="2" id="KW-1185">Reference proteome</keyword>
<dbReference type="EMBL" id="CP049945">
    <property type="protein sequence ID" value="QRF02980.1"/>
    <property type="molecule type" value="Genomic_DNA"/>
</dbReference>
<protein>
    <recommendedName>
        <fullName evidence="3">Response regulator</fullName>
    </recommendedName>
</protein>
<name>A0ABX7EFI1_9ACTN</name>
<evidence type="ECO:0000313" key="1">
    <source>
        <dbReference type="EMBL" id="QRF02980.1"/>
    </source>
</evidence>
<proteinExistence type="predicted"/>
<dbReference type="RefSeq" id="WP_203214747.1">
    <property type="nucleotide sequence ID" value="NZ_CP049945.1"/>
</dbReference>
<dbReference type="Proteomes" id="UP000596311">
    <property type="component" value="Chromosome"/>
</dbReference>
<evidence type="ECO:0000313" key="2">
    <source>
        <dbReference type="Proteomes" id="UP000596311"/>
    </source>
</evidence>
<organism evidence="1 2">
    <name type="scientific">Streptomyces koyangensis</name>
    <dbReference type="NCBI Taxonomy" id="188770"/>
    <lineage>
        <taxon>Bacteria</taxon>
        <taxon>Bacillati</taxon>
        <taxon>Actinomycetota</taxon>
        <taxon>Actinomycetes</taxon>
        <taxon>Kitasatosporales</taxon>
        <taxon>Streptomycetaceae</taxon>
        <taxon>Streptomyces</taxon>
        <taxon>Streptomyces aurantiacus group</taxon>
    </lineage>
</organism>